<dbReference type="SUPFAM" id="SSF52540">
    <property type="entry name" value="P-loop containing nucleoside triphosphate hydrolases"/>
    <property type="match status" value="1"/>
</dbReference>
<comment type="caution">
    <text evidence="1">The sequence shown here is derived from an EMBL/GenBank/DDBJ whole genome shotgun (WGS) entry which is preliminary data.</text>
</comment>
<dbReference type="Pfam" id="PF13479">
    <property type="entry name" value="AAA_24"/>
    <property type="match status" value="1"/>
</dbReference>
<evidence type="ECO:0000313" key="2">
    <source>
        <dbReference type="Proteomes" id="UP000543005"/>
    </source>
</evidence>
<reference evidence="1 2" key="1">
    <citation type="submission" date="2020-03" db="EMBL/GenBank/DDBJ databases">
        <title>Soil Listeria distribution.</title>
        <authorList>
            <person name="Liao J."/>
            <person name="Wiedmann M."/>
        </authorList>
    </citation>
    <scope>NUCLEOTIDE SEQUENCE [LARGE SCALE GENOMIC DNA]</scope>
    <source>
        <strain evidence="1 2">FSL L7-0051</strain>
    </source>
</reference>
<dbReference type="InterPro" id="IPR027417">
    <property type="entry name" value="P-loop_NTPase"/>
</dbReference>
<accession>A0A842G2N1</accession>
<dbReference type="EMBL" id="JAARZT010000020">
    <property type="protein sequence ID" value="MBC2293724.1"/>
    <property type="molecule type" value="Genomic_DNA"/>
</dbReference>
<proteinExistence type="predicted"/>
<sequence>MNMQVETARRERLKVHMLLAGVTNSGKTVSALLIAKGIIAEMYPDLQESAQWGLIGVIDTEHRRASLNAQKQVGETKIGEFHVVNMDAPYTVERYEGAFGLLARTGCQVIIVDSITHNWEGLGGILHKVDQSGGQFSAWGKVKPDLKRFQDLLVSSQMHVISTVRVKQDYVVVANEKGKMAPVKVGLKNITKDDLDYEYAIAFRLEADHIAYPVKDNSDIFTEPTHLTEEHGKKLYKWAEQGVDVAEEQRKQREEEEAMRQQFLAEIIEHMPNATVSQYVADMAFQMRVPLENFNVETMYHLNQKVKEIINNANIHNRPQ</sequence>
<dbReference type="AlphaFoldDB" id="A0A842G2N1"/>
<dbReference type="RefSeq" id="WP_185629498.1">
    <property type="nucleotide sequence ID" value="NZ_JAARZT010000020.1"/>
</dbReference>
<dbReference type="Proteomes" id="UP000543005">
    <property type="component" value="Unassembled WGS sequence"/>
</dbReference>
<name>A0A842G2N1_9LIST</name>
<gene>
    <name evidence="1" type="ORF">HCC36_10840</name>
</gene>
<organism evidence="1 2">
    <name type="scientific">Listeria booriae</name>
    <dbReference type="NCBI Taxonomy" id="1552123"/>
    <lineage>
        <taxon>Bacteria</taxon>
        <taxon>Bacillati</taxon>
        <taxon>Bacillota</taxon>
        <taxon>Bacilli</taxon>
        <taxon>Bacillales</taxon>
        <taxon>Listeriaceae</taxon>
        <taxon>Listeria</taxon>
    </lineage>
</organism>
<evidence type="ECO:0000313" key="1">
    <source>
        <dbReference type="EMBL" id="MBC2293724.1"/>
    </source>
</evidence>
<protein>
    <submittedName>
        <fullName evidence="1">AAA family ATPase</fullName>
    </submittedName>
</protein>